<dbReference type="RefSeq" id="XP_056553486.1">
    <property type="nucleotide sequence ID" value="XM_056701423.1"/>
</dbReference>
<feature type="domain" description="COP9 signalosome complex subunit 3 N-terminal helical repeats" evidence="2">
    <location>
        <begin position="50"/>
        <end position="289"/>
    </location>
</feature>
<sequence length="496" mass="54903">MEVVEGLMTQSAQLREARNLSDQSYDRQIRENVSSLRRVLSTKALGAFASNDSLLDHFDPVADSLVYLFLLRAQTQAFQEEFRENVPAALLPPGNLWSRIVSYLRTFDPVQVRYAGQEWRQLVELVAQASQVPILAVRLVRDAMLRLDPSCAVFTSTHLLLARLCLRARAYTHALPVLDRHVCHFPTSTPRATSGFSVLPCAAHDSSLSFITDTSGLSSKLTYKDYLQYFLCGGMIYMALKQWCKAAHFLEVVISMPTVGPISMIMVEAYKKWILVTLLEKGKLSSPSNLIAPHVVKLYQSLAKPYVNLAHSFSRGDLAHLEAEIDAAREIWCTDNNMGLVSQVLGAYTKHTVMGIKQTFAALTVKELSEQASPMRMNDEATESVIASFIMSGALKATLVQNSTRGSPTMLRFSEIHSAPRLSDESKAQSRLVRESQSLGSLMNGLDEIGYHMGLSNEFIDAVQRGQTWAGVGDVNSGMSEDVGLEIEEDLMGEVS</sequence>
<proteinExistence type="predicted"/>
<dbReference type="PANTHER" id="PTHR10758">
    <property type="entry name" value="26S PROTEASOME NON-ATPASE REGULATORY SUBUNIT 3/COP9 SIGNALOSOME COMPLEX SUBUNIT 3"/>
    <property type="match status" value="1"/>
</dbReference>
<evidence type="ECO:0000313" key="3">
    <source>
        <dbReference type="EMBL" id="KAJ5368744.1"/>
    </source>
</evidence>
<accession>A0A9W9S0D9</accession>
<dbReference type="GO" id="GO:0008180">
    <property type="term" value="C:COP9 signalosome"/>
    <property type="evidence" value="ECO:0007669"/>
    <property type="project" value="TreeGrafter"/>
</dbReference>
<dbReference type="Proteomes" id="UP001147782">
    <property type="component" value="Unassembled WGS sequence"/>
</dbReference>
<protein>
    <submittedName>
        <fullName evidence="3">COP9 signalosome complex subunit 3</fullName>
    </submittedName>
</protein>
<dbReference type="InterPro" id="IPR050756">
    <property type="entry name" value="CSN3"/>
</dbReference>
<dbReference type="AlphaFoldDB" id="A0A9W9S0D9"/>
<gene>
    <name evidence="3" type="ORF">N7496_008504</name>
</gene>
<keyword evidence="1" id="KW-0963">Cytoplasm</keyword>
<evidence type="ECO:0000313" key="4">
    <source>
        <dbReference type="Proteomes" id="UP001147782"/>
    </source>
</evidence>
<dbReference type="InterPro" id="IPR055089">
    <property type="entry name" value="COP9_N"/>
</dbReference>
<reference evidence="3" key="1">
    <citation type="submission" date="2022-11" db="EMBL/GenBank/DDBJ databases">
        <authorList>
            <person name="Petersen C."/>
        </authorList>
    </citation>
    <scope>NUCLEOTIDE SEQUENCE</scope>
    <source>
        <strain evidence="3">IBT 29864</strain>
    </source>
</reference>
<evidence type="ECO:0000256" key="1">
    <source>
        <dbReference type="ARBA" id="ARBA00022490"/>
    </source>
</evidence>
<dbReference type="PANTHER" id="PTHR10758:SF1">
    <property type="entry name" value="COP9 SIGNALOSOME COMPLEX SUBUNIT 3"/>
    <property type="match status" value="1"/>
</dbReference>
<dbReference type="GeneID" id="81440602"/>
<organism evidence="3 4">
    <name type="scientific">Penicillium cataractarum</name>
    <dbReference type="NCBI Taxonomy" id="2100454"/>
    <lineage>
        <taxon>Eukaryota</taxon>
        <taxon>Fungi</taxon>
        <taxon>Dikarya</taxon>
        <taxon>Ascomycota</taxon>
        <taxon>Pezizomycotina</taxon>
        <taxon>Eurotiomycetes</taxon>
        <taxon>Eurotiomycetidae</taxon>
        <taxon>Eurotiales</taxon>
        <taxon>Aspergillaceae</taxon>
        <taxon>Penicillium</taxon>
    </lineage>
</organism>
<comment type="caution">
    <text evidence="3">The sequence shown here is derived from an EMBL/GenBank/DDBJ whole genome shotgun (WGS) entry which is preliminary data.</text>
</comment>
<dbReference type="OrthoDB" id="29061at2759"/>
<dbReference type="EMBL" id="JAPZBS010000007">
    <property type="protein sequence ID" value="KAJ5368744.1"/>
    <property type="molecule type" value="Genomic_DNA"/>
</dbReference>
<reference evidence="3" key="2">
    <citation type="journal article" date="2023" name="IMA Fungus">
        <title>Comparative genomic study of the Penicillium genus elucidates a diverse pangenome and 15 lateral gene transfer events.</title>
        <authorList>
            <person name="Petersen C."/>
            <person name="Sorensen T."/>
            <person name="Nielsen M.R."/>
            <person name="Sondergaard T.E."/>
            <person name="Sorensen J.L."/>
            <person name="Fitzpatrick D.A."/>
            <person name="Frisvad J.C."/>
            <person name="Nielsen K.L."/>
        </authorList>
    </citation>
    <scope>NUCLEOTIDE SEQUENCE</scope>
    <source>
        <strain evidence="3">IBT 29864</strain>
    </source>
</reference>
<name>A0A9W9S0D9_9EURO</name>
<dbReference type="Pfam" id="PF22788">
    <property type="entry name" value="COP9_hel_rpt"/>
    <property type="match status" value="1"/>
</dbReference>
<dbReference type="GO" id="GO:0006511">
    <property type="term" value="P:ubiquitin-dependent protein catabolic process"/>
    <property type="evidence" value="ECO:0007669"/>
    <property type="project" value="TreeGrafter"/>
</dbReference>
<evidence type="ECO:0000259" key="2">
    <source>
        <dbReference type="Pfam" id="PF22788"/>
    </source>
</evidence>
<keyword evidence="4" id="KW-1185">Reference proteome</keyword>